<comment type="similarity">
    <text evidence="2">Belongs to the TrbI/VirB10 family.</text>
</comment>
<dbReference type="EMBL" id="AGWX01000003">
    <property type="protein sequence ID" value="EKS38565.1"/>
    <property type="molecule type" value="Genomic_DNA"/>
</dbReference>
<gene>
    <name evidence="8" type="ORF">HMPREF9695_02405</name>
</gene>
<reference evidence="8 9" key="1">
    <citation type="submission" date="2012-04" db="EMBL/GenBank/DDBJ databases">
        <title>The Genome Sequence of Afipia broomeae ATCC 49717.</title>
        <authorList>
            <consortium name="The Broad Institute Genome Sequencing Platform"/>
            <person name="Earl A."/>
            <person name="Ward D."/>
            <person name="Feldgarden M."/>
            <person name="Gevers D."/>
            <person name="Huys G."/>
            <person name="Walker B."/>
            <person name="Young S.K."/>
            <person name="Zeng Q."/>
            <person name="Gargeya S."/>
            <person name="Fitzgerald M."/>
            <person name="Haas B."/>
            <person name="Abouelleil A."/>
            <person name="Alvarado L."/>
            <person name="Arachchi H.M."/>
            <person name="Berlin A."/>
            <person name="Chapman S.B."/>
            <person name="Goldberg J."/>
            <person name="Griggs A."/>
            <person name="Gujja S."/>
            <person name="Hansen M."/>
            <person name="Howarth C."/>
            <person name="Imamovic A."/>
            <person name="Larimer J."/>
            <person name="McCowen C."/>
            <person name="Montmayeur A."/>
            <person name="Murphy C."/>
            <person name="Neiman D."/>
            <person name="Pearson M."/>
            <person name="Priest M."/>
            <person name="Roberts A."/>
            <person name="Saif S."/>
            <person name="Shea T."/>
            <person name="Sisk P."/>
            <person name="Sykes S."/>
            <person name="Wortman J."/>
            <person name="Nusbaum C."/>
            <person name="Birren B."/>
        </authorList>
    </citation>
    <scope>NUCLEOTIDE SEQUENCE [LARGE SCALE GENOMIC DNA]</scope>
    <source>
        <strain evidence="8 9">ATCC 49717</strain>
    </source>
</reference>
<dbReference type="HOGENOM" id="CLU_042657_0_0_5"/>
<evidence type="ECO:0000256" key="6">
    <source>
        <dbReference type="SAM" id="MobiDB-lite"/>
    </source>
</evidence>
<dbReference type="Pfam" id="PF03743">
    <property type="entry name" value="TrbI"/>
    <property type="match status" value="1"/>
</dbReference>
<dbReference type="PATRIC" id="fig|883078.3.peg.2479"/>
<dbReference type="InterPro" id="IPR005498">
    <property type="entry name" value="T4SS_VirB10/TraB/TrbI"/>
</dbReference>
<feature type="region of interest" description="Disordered" evidence="6">
    <location>
        <begin position="84"/>
        <end position="124"/>
    </location>
</feature>
<keyword evidence="5 7" id="KW-0472">Membrane</keyword>
<evidence type="ECO:0000256" key="5">
    <source>
        <dbReference type="ARBA" id="ARBA00023136"/>
    </source>
</evidence>
<comment type="caution">
    <text evidence="8">The sequence shown here is derived from an EMBL/GenBank/DDBJ whole genome shotgun (WGS) entry which is preliminary data.</text>
</comment>
<protein>
    <recommendedName>
        <fullName evidence="10">Type IV secretion system protein virB10</fullName>
    </recommendedName>
</protein>
<evidence type="ECO:0008006" key="10">
    <source>
        <dbReference type="Google" id="ProtNLM"/>
    </source>
</evidence>
<dbReference type="Gene3D" id="2.40.128.260">
    <property type="entry name" value="Type IV secretion system, VirB10/TraB/TrbI"/>
    <property type="match status" value="1"/>
</dbReference>
<dbReference type="Proteomes" id="UP000001096">
    <property type="component" value="Unassembled WGS sequence"/>
</dbReference>
<keyword evidence="3 7" id="KW-0812">Transmembrane</keyword>
<dbReference type="InterPro" id="IPR042217">
    <property type="entry name" value="T4SS_VirB10/TrbI"/>
</dbReference>
<dbReference type="AlphaFoldDB" id="K8PG67"/>
<feature type="region of interest" description="Disordered" evidence="6">
    <location>
        <begin position="147"/>
        <end position="181"/>
    </location>
</feature>
<feature type="compositionally biased region" description="Pro residues" evidence="6">
    <location>
        <begin position="91"/>
        <end position="106"/>
    </location>
</feature>
<keyword evidence="4 7" id="KW-1133">Transmembrane helix</keyword>
<proteinExistence type="inferred from homology"/>
<evidence type="ECO:0000313" key="8">
    <source>
        <dbReference type="EMBL" id="EKS38565.1"/>
    </source>
</evidence>
<sequence length="396" mass="42191">MVSDPHPHPDDALTAQLRLRPERPRVTRLSRKVLAGLGGIVGIAVLGAMIWALQSRSARQDNGTELYSTDHKTTADGLATLPKDYAGLPRDTPPPRTVPQLGPPLPGDLGRPILAAQGASSGGLDAGEQRIVQENEAARVSRVFASTNVRQSPASSAASPATSTANATAADGKPPLDPDALQNMQDRKLAFVNATADKRTVSPDRIEKPASRYIVQAGAVIPAALITGIRSDLPGEITAQVTENVYDSPTGKYLLVPQGARLIGQYDSQISFGQSRVLLVWNRIILPNGKSIVLERQSGADTQGYAGLEDGVDYHWGNLLQAAAISTLLGIGSELVLSGDNSLVRALRRGSQDTINQSGQTLVRRQLNVQPTLTIRPGFPVRVIVNRDLVLTPYKT</sequence>
<feature type="compositionally biased region" description="Low complexity" evidence="6">
    <location>
        <begin position="152"/>
        <end position="170"/>
    </location>
</feature>
<feature type="transmembrane region" description="Helical" evidence="7">
    <location>
        <begin position="33"/>
        <end position="53"/>
    </location>
</feature>
<evidence type="ECO:0000256" key="3">
    <source>
        <dbReference type="ARBA" id="ARBA00022692"/>
    </source>
</evidence>
<evidence type="ECO:0000256" key="7">
    <source>
        <dbReference type="SAM" id="Phobius"/>
    </source>
</evidence>
<name>K8PG67_9BRAD</name>
<dbReference type="RefSeq" id="WP_006021119.1">
    <property type="nucleotide sequence ID" value="NZ_KB375282.1"/>
</dbReference>
<keyword evidence="9" id="KW-1185">Reference proteome</keyword>
<evidence type="ECO:0000313" key="9">
    <source>
        <dbReference type="Proteomes" id="UP000001096"/>
    </source>
</evidence>
<comment type="subcellular location">
    <subcellularLocation>
        <location evidence="1">Membrane</location>
        <topology evidence="1">Single-pass membrane protein</topology>
    </subcellularLocation>
</comment>
<evidence type="ECO:0000256" key="2">
    <source>
        <dbReference type="ARBA" id="ARBA00010265"/>
    </source>
</evidence>
<dbReference type="GO" id="GO:0016020">
    <property type="term" value="C:membrane"/>
    <property type="evidence" value="ECO:0007669"/>
    <property type="project" value="UniProtKB-SubCell"/>
</dbReference>
<accession>K8PG67</accession>
<organism evidence="8 9">
    <name type="scientific">Afipia broomeae ATCC 49717</name>
    <dbReference type="NCBI Taxonomy" id="883078"/>
    <lineage>
        <taxon>Bacteria</taxon>
        <taxon>Pseudomonadati</taxon>
        <taxon>Pseudomonadota</taxon>
        <taxon>Alphaproteobacteria</taxon>
        <taxon>Hyphomicrobiales</taxon>
        <taxon>Nitrobacteraceae</taxon>
        <taxon>Afipia</taxon>
    </lineage>
</organism>
<dbReference type="CDD" id="cd16429">
    <property type="entry name" value="VirB10"/>
    <property type="match status" value="1"/>
</dbReference>
<dbReference type="eggNOG" id="COG2948">
    <property type="taxonomic scope" value="Bacteria"/>
</dbReference>
<evidence type="ECO:0000256" key="1">
    <source>
        <dbReference type="ARBA" id="ARBA00004167"/>
    </source>
</evidence>
<evidence type="ECO:0000256" key="4">
    <source>
        <dbReference type="ARBA" id="ARBA00022989"/>
    </source>
</evidence>